<reference evidence="7" key="1">
    <citation type="journal article" date="2019" name="Int. J. Syst. Evol. Microbiol.">
        <title>The Global Catalogue of Microorganisms (GCM) 10K type strain sequencing project: providing services to taxonomists for standard genome sequencing and annotation.</title>
        <authorList>
            <consortium name="The Broad Institute Genomics Platform"/>
            <consortium name="The Broad Institute Genome Sequencing Center for Infectious Disease"/>
            <person name="Wu L."/>
            <person name="Ma J."/>
        </authorList>
    </citation>
    <scope>NUCLEOTIDE SEQUENCE [LARGE SCALE GENOMIC DNA]</scope>
    <source>
        <strain evidence="7">CCUG 59778</strain>
    </source>
</reference>
<dbReference type="SUPFAM" id="SSF48498">
    <property type="entry name" value="Tetracyclin repressor-like, C-terminal domain"/>
    <property type="match status" value="1"/>
</dbReference>
<feature type="DNA-binding region" description="H-T-H motif" evidence="4">
    <location>
        <begin position="36"/>
        <end position="55"/>
    </location>
</feature>
<evidence type="ECO:0000259" key="5">
    <source>
        <dbReference type="PROSITE" id="PS50977"/>
    </source>
</evidence>
<dbReference type="Proteomes" id="UP001596157">
    <property type="component" value="Unassembled WGS sequence"/>
</dbReference>
<dbReference type="Pfam" id="PF13305">
    <property type="entry name" value="TetR_C_33"/>
    <property type="match status" value="1"/>
</dbReference>
<dbReference type="PROSITE" id="PS50977">
    <property type="entry name" value="HTH_TETR_2"/>
    <property type="match status" value="1"/>
</dbReference>
<dbReference type="InterPro" id="IPR009057">
    <property type="entry name" value="Homeodomain-like_sf"/>
</dbReference>
<dbReference type="SUPFAM" id="SSF46689">
    <property type="entry name" value="Homeodomain-like"/>
    <property type="match status" value="1"/>
</dbReference>
<dbReference type="PANTHER" id="PTHR30055">
    <property type="entry name" value="HTH-TYPE TRANSCRIPTIONAL REGULATOR RUTR"/>
    <property type="match status" value="1"/>
</dbReference>
<evidence type="ECO:0000313" key="6">
    <source>
        <dbReference type="EMBL" id="MFC5287808.1"/>
    </source>
</evidence>
<comment type="caution">
    <text evidence="6">The sequence shown here is derived from an EMBL/GenBank/DDBJ whole genome shotgun (WGS) entry which is preliminary data.</text>
</comment>
<protein>
    <submittedName>
        <fullName evidence="6">TetR/AcrR family transcriptional regulator</fullName>
    </submittedName>
</protein>
<proteinExistence type="predicted"/>
<evidence type="ECO:0000256" key="3">
    <source>
        <dbReference type="ARBA" id="ARBA00023163"/>
    </source>
</evidence>
<keyword evidence="2 4" id="KW-0238">DNA-binding</keyword>
<dbReference type="InterPro" id="IPR050109">
    <property type="entry name" value="HTH-type_TetR-like_transc_reg"/>
</dbReference>
<dbReference type="InterPro" id="IPR001647">
    <property type="entry name" value="HTH_TetR"/>
</dbReference>
<dbReference type="Pfam" id="PF00440">
    <property type="entry name" value="TetR_N"/>
    <property type="match status" value="1"/>
</dbReference>
<accession>A0ABW0EN86</accession>
<keyword evidence="3" id="KW-0804">Transcription</keyword>
<dbReference type="Gene3D" id="1.10.357.10">
    <property type="entry name" value="Tetracycline Repressor, domain 2"/>
    <property type="match status" value="1"/>
</dbReference>
<name>A0ABW0EN86_9PSEU</name>
<keyword evidence="1" id="KW-0805">Transcription regulation</keyword>
<sequence>MTGGRTARARAREDIAQEIAAEARRQLREQGPHSLSLRSVARALGFASSALYRYFPSRDELLTALIVQALDALGDAVEAADQGLGDGATRRARWTTACGAFRAWAKTNPAEYALIYGSPVPGYQAPRTTVAPAMRLPRLLAAIAADAPDAFATPRLRDQIAVVARELGSPIAPGAMVTVTTAWAQLIGLVSAELFGQFTGPLAPADDLYAAAVEAQADALGFAG</sequence>
<keyword evidence="7" id="KW-1185">Reference proteome</keyword>
<organism evidence="6 7">
    <name type="scientific">Actinokineospora guangxiensis</name>
    <dbReference type="NCBI Taxonomy" id="1490288"/>
    <lineage>
        <taxon>Bacteria</taxon>
        <taxon>Bacillati</taxon>
        <taxon>Actinomycetota</taxon>
        <taxon>Actinomycetes</taxon>
        <taxon>Pseudonocardiales</taxon>
        <taxon>Pseudonocardiaceae</taxon>
        <taxon>Actinokineospora</taxon>
    </lineage>
</organism>
<dbReference type="PANTHER" id="PTHR30055:SF243">
    <property type="entry name" value="HTH-TYPE TRANSCRIPTIONAL REGULATOR RV1816"/>
    <property type="match status" value="1"/>
</dbReference>
<evidence type="ECO:0000313" key="7">
    <source>
        <dbReference type="Proteomes" id="UP001596157"/>
    </source>
</evidence>
<dbReference type="RefSeq" id="WP_378247107.1">
    <property type="nucleotide sequence ID" value="NZ_JBHSKF010000004.1"/>
</dbReference>
<evidence type="ECO:0000256" key="1">
    <source>
        <dbReference type="ARBA" id="ARBA00023015"/>
    </source>
</evidence>
<feature type="domain" description="HTH tetR-type" evidence="5">
    <location>
        <begin position="13"/>
        <end position="73"/>
    </location>
</feature>
<gene>
    <name evidence="6" type="ORF">ACFPM7_12165</name>
</gene>
<dbReference type="EMBL" id="JBHSKF010000004">
    <property type="protein sequence ID" value="MFC5287808.1"/>
    <property type="molecule type" value="Genomic_DNA"/>
</dbReference>
<dbReference type="InterPro" id="IPR036271">
    <property type="entry name" value="Tet_transcr_reg_TetR-rel_C_sf"/>
</dbReference>
<dbReference type="InterPro" id="IPR025996">
    <property type="entry name" value="MT1864/Rv1816-like_C"/>
</dbReference>
<evidence type="ECO:0000256" key="2">
    <source>
        <dbReference type="ARBA" id="ARBA00023125"/>
    </source>
</evidence>
<evidence type="ECO:0000256" key="4">
    <source>
        <dbReference type="PROSITE-ProRule" id="PRU00335"/>
    </source>
</evidence>